<feature type="domain" description="B3/B4 tRNA-binding" evidence="1">
    <location>
        <begin position="61"/>
        <end position="217"/>
    </location>
</feature>
<dbReference type="PANTHER" id="PTHR39209:SF2">
    <property type="entry name" value="CYTOPLASMIC PROTEIN"/>
    <property type="match status" value="1"/>
</dbReference>
<organism evidence="2 3">
    <name type="scientific">Peptacetobacter hominis</name>
    <dbReference type="NCBI Taxonomy" id="2743610"/>
    <lineage>
        <taxon>Bacteria</taxon>
        <taxon>Bacillati</taxon>
        <taxon>Bacillota</taxon>
        <taxon>Clostridia</taxon>
        <taxon>Peptostreptococcales</taxon>
        <taxon>Peptostreptococcaceae</taxon>
        <taxon>Peptacetobacter</taxon>
    </lineage>
</organism>
<keyword evidence="3" id="KW-1185">Reference proteome</keyword>
<accession>A0A544QWQ0</accession>
<dbReference type="Gene3D" id="3.50.40.10">
    <property type="entry name" value="Phenylalanyl-trna Synthetase, Chain B, domain 3"/>
    <property type="match status" value="1"/>
</dbReference>
<dbReference type="EMBL" id="SGJB01000004">
    <property type="protein sequence ID" value="TQQ85111.1"/>
    <property type="molecule type" value="Genomic_DNA"/>
</dbReference>
<dbReference type="GO" id="GO:0004826">
    <property type="term" value="F:phenylalanine-tRNA ligase activity"/>
    <property type="evidence" value="ECO:0007669"/>
    <property type="project" value="InterPro"/>
</dbReference>
<dbReference type="InterPro" id="IPR020825">
    <property type="entry name" value="Phe-tRNA_synthase-like_B3/B4"/>
</dbReference>
<protein>
    <recommendedName>
        <fullName evidence="1">B3/B4 tRNA-binding domain-containing protein</fullName>
    </recommendedName>
</protein>
<dbReference type="PANTHER" id="PTHR39209">
    <property type="match status" value="1"/>
</dbReference>
<proteinExistence type="predicted"/>
<dbReference type="AlphaFoldDB" id="A0A544QWQ0"/>
<evidence type="ECO:0000313" key="2">
    <source>
        <dbReference type="EMBL" id="TQQ85111.1"/>
    </source>
</evidence>
<reference evidence="2 3" key="1">
    <citation type="submission" date="2019-02" db="EMBL/GenBank/DDBJ databases">
        <title>Peptostreptococcaceae bacterium ZHW00191 nov., a new bacterium isolated from the human gut.</title>
        <authorList>
            <person name="Zhou H.-W."/>
            <person name="Chen X.-J."/>
        </authorList>
    </citation>
    <scope>NUCLEOTIDE SEQUENCE [LARGE SCALE GENOMIC DNA]</scope>
    <source>
        <strain evidence="2 3">ZHW00191</strain>
    </source>
</reference>
<sequence length="234" mass="26798">MKFFIDKEVFRVLPDYCVGVVVVSEFDNANKVDEIAKMLDEAAVEFSEKVQGINLKEDSRIEPYRNSFRLLNINPNKFMCSIEALAKRVQKKPELPHINTLVDLGNAVSLKNFVPIGVHNVDKFEGNSMGVRFFEKGDHFLPMGGTEMEEPDEKELLYVSGNTVKTRRWTWRQSEDGKISEDTRNVVIVIDGFRGVNDDNVREAMDELRGLFKEMFGMSTITGMVDSENNVFEW</sequence>
<dbReference type="Proteomes" id="UP000317863">
    <property type="component" value="Unassembled WGS sequence"/>
</dbReference>
<dbReference type="InterPro" id="IPR005146">
    <property type="entry name" value="B3/B4_tRNA-bd"/>
</dbReference>
<comment type="caution">
    <text evidence="2">The sequence shown here is derived from an EMBL/GenBank/DDBJ whole genome shotgun (WGS) entry which is preliminary data.</text>
</comment>
<name>A0A544QWQ0_9FIRM</name>
<dbReference type="Pfam" id="PF03483">
    <property type="entry name" value="B3_4"/>
    <property type="match status" value="1"/>
</dbReference>
<dbReference type="SMART" id="SM00873">
    <property type="entry name" value="B3_4"/>
    <property type="match status" value="1"/>
</dbReference>
<evidence type="ECO:0000259" key="1">
    <source>
        <dbReference type="SMART" id="SM00873"/>
    </source>
</evidence>
<evidence type="ECO:0000313" key="3">
    <source>
        <dbReference type="Proteomes" id="UP000317863"/>
    </source>
</evidence>
<dbReference type="GO" id="GO:0003723">
    <property type="term" value="F:RNA binding"/>
    <property type="evidence" value="ECO:0007669"/>
    <property type="project" value="InterPro"/>
</dbReference>
<gene>
    <name evidence="2" type="ORF">EXD82_03170</name>
</gene>
<dbReference type="OrthoDB" id="276580at2"/>
<dbReference type="RefSeq" id="WP_142535468.1">
    <property type="nucleotide sequence ID" value="NZ_SGJB01000004.1"/>
</dbReference>
<dbReference type="SUPFAM" id="SSF56037">
    <property type="entry name" value="PheT/TilS domain"/>
    <property type="match status" value="1"/>
</dbReference>